<evidence type="ECO:0000256" key="1">
    <source>
        <dbReference type="ARBA" id="ARBA00038240"/>
    </source>
</evidence>
<dbReference type="SUPFAM" id="SSF56112">
    <property type="entry name" value="Protein kinase-like (PK-like)"/>
    <property type="match status" value="1"/>
</dbReference>
<dbReference type="Pfam" id="PF01636">
    <property type="entry name" value="APH"/>
    <property type="match status" value="1"/>
</dbReference>
<dbReference type="EMBL" id="FWXD01000004">
    <property type="protein sequence ID" value="SMC20236.1"/>
    <property type="molecule type" value="Genomic_DNA"/>
</dbReference>
<dbReference type="STRING" id="1121001.SAMN02745857_00882"/>
<comment type="similarity">
    <text evidence="1">Belongs to the pseudomonas-type ThrB family.</text>
</comment>
<sequence>MNPLPKLHRPELPLLAPAHSVLDAGAVARYVLAQYPLGTLSDVQFWAHGVNDSYRLRTDVGDFLVRVYRHGWRTWRHVYGELQLLHFLQQQGAAVAAPQLQLQLQNPVSYAVQAPEGERYVAVFDYIDGVLPTYQDELAAGQAACYGEALARLHQASVGYLGPWPRELDLAHLLHQPVQRIALLLTQRPADLALLQEIERELAERLTALAPRLDYGFCHGDTHGQNAHLQGQQLVFFDFDCCGAGWRVYDLAVFCWMARVYRQVAARCPPFIDAYLKVRSLSHADIGAIPLLVVVRQLWWLALQIDMGSAHGLGWLDSAAWDRQSALWRELMAETQPGQWAAYLGQ</sequence>
<feature type="domain" description="Aminoglycoside phosphotransferase" evidence="2">
    <location>
        <begin position="51"/>
        <end position="260"/>
    </location>
</feature>
<evidence type="ECO:0000313" key="3">
    <source>
        <dbReference type="EMBL" id="SMC20236.1"/>
    </source>
</evidence>
<protein>
    <submittedName>
        <fullName evidence="3">Ser/Thr protein kinase RdoA involved in Cpx stress response, MazF antagonist</fullName>
    </submittedName>
</protein>
<keyword evidence="4" id="KW-1185">Reference proteome</keyword>
<dbReference type="InterPro" id="IPR050249">
    <property type="entry name" value="Pseudomonas-type_ThrB"/>
</dbReference>
<dbReference type="GO" id="GO:0004413">
    <property type="term" value="F:homoserine kinase activity"/>
    <property type="evidence" value="ECO:0007669"/>
    <property type="project" value="TreeGrafter"/>
</dbReference>
<dbReference type="PANTHER" id="PTHR21064:SF6">
    <property type="entry name" value="AMINOGLYCOSIDE PHOSPHOTRANSFERASE DOMAIN-CONTAINING PROTEIN"/>
    <property type="match status" value="1"/>
</dbReference>
<evidence type="ECO:0000259" key="2">
    <source>
        <dbReference type="Pfam" id="PF01636"/>
    </source>
</evidence>
<keyword evidence="3" id="KW-0418">Kinase</keyword>
<keyword evidence="3" id="KW-0808">Transferase</keyword>
<name>A0A1W1X8H4_9NEIS</name>
<dbReference type="Proteomes" id="UP000192761">
    <property type="component" value="Unassembled WGS sequence"/>
</dbReference>
<gene>
    <name evidence="3" type="ORF">SAMN02745857_00882</name>
</gene>
<dbReference type="OrthoDB" id="9800774at2"/>
<dbReference type="InterPro" id="IPR002575">
    <property type="entry name" value="Aminoglycoside_PTrfase"/>
</dbReference>
<dbReference type="RefSeq" id="WP_084089332.1">
    <property type="nucleotide sequence ID" value="NZ_FWXD01000004.1"/>
</dbReference>
<dbReference type="GO" id="GO:0009088">
    <property type="term" value="P:threonine biosynthetic process"/>
    <property type="evidence" value="ECO:0007669"/>
    <property type="project" value="TreeGrafter"/>
</dbReference>
<dbReference type="AlphaFoldDB" id="A0A1W1X8H4"/>
<dbReference type="Gene3D" id="3.90.1200.10">
    <property type="match status" value="1"/>
</dbReference>
<accession>A0A1W1X8H4</accession>
<dbReference type="InterPro" id="IPR011009">
    <property type="entry name" value="Kinase-like_dom_sf"/>
</dbReference>
<dbReference type="PANTHER" id="PTHR21064">
    <property type="entry name" value="AMINOGLYCOSIDE PHOSPHOTRANSFERASE DOMAIN-CONTAINING PROTEIN-RELATED"/>
    <property type="match status" value="1"/>
</dbReference>
<proteinExistence type="inferred from homology"/>
<reference evidence="3 4" key="1">
    <citation type="submission" date="2017-04" db="EMBL/GenBank/DDBJ databases">
        <authorList>
            <person name="Afonso C.L."/>
            <person name="Miller P.J."/>
            <person name="Scott M.A."/>
            <person name="Spackman E."/>
            <person name="Goraichik I."/>
            <person name="Dimitrov K.M."/>
            <person name="Suarez D.L."/>
            <person name="Swayne D.E."/>
        </authorList>
    </citation>
    <scope>NUCLEOTIDE SEQUENCE [LARGE SCALE GENOMIC DNA]</scope>
    <source>
        <strain evidence="3 4">DSM 23236</strain>
    </source>
</reference>
<dbReference type="Gene3D" id="3.30.200.20">
    <property type="entry name" value="Phosphorylase Kinase, domain 1"/>
    <property type="match status" value="1"/>
</dbReference>
<organism evidence="3 4">
    <name type="scientific">Andreprevotia lacus DSM 23236</name>
    <dbReference type="NCBI Taxonomy" id="1121001"/>
    <lineage>
        <taxon>Bacteria</taxon>
        <taxon>Pseudomonadati</taxon>
        <taxon>Pseudomonadota</taxon>
        <taxon>Betaproteobacteria</taxon>
        <taxon>Neisseriales</taxon>
        <taxon>Chitinibacteraceae</taxon>
        <taxon>Andreprevotia</taxon>
    </lineage>
</organism>
<evidence type="ECO:0000313" key="4">
    <source>
        <dbReference type="Proteomes" id="UP000192761"/>
    </source>
</evidence>